<dbReference type="OMA" id="KHKYQIA"/>
<dbReference type="InterPro" id="IPR000222">
    <property type="entry name" value="PP2C_BS"/>
</dbReference>
<dbReference type="GeneID" id="93571942"/>
<evidence type="ECO:0000256" key="1">
    <source>
        <dbReference type="ARBA" id="ARBA00022603"/>
    </source>
</evidence>
<dbReference type="InterPro" id="IPR036457">
    <property type="entry name" value="PPM-type-like_dom_sf"/>
</dbReference>
<dbReference type="Proteomes" id="UP000184499">
    <property type="component" value="Unassembled WGS sequence"/>
</dbReference>
<feature type="domain" description="PPM-type phosphatase" evidence="7">
    <location>
        <begin position="15"/>
        <end position="308"/>
    </location>
</feature>
<dbReference type="Gene3D" id="3.60.40.10">
    <property type="entry name" value="PPM-type phosphatase domain"/>
    <property type="match status" value="1"/>
</dbReference>
<name>A0A1L9U8Y7_ASPBC</name>
<keyword evidence="1" id="KW-0489">Methyltransferase</keyword>
<comment type="similarity">
    <text evidence="6">Belongs to the PP2C family.</text>
</comment>
<reference evidence="9" key="1">
    <citation type="journal article" date="2017" name="Genome Biol.">
        <title>Comparative genomics reveals high biological diversity and specific adaptations in the industrially and medically important fungal genus Aspergillus.</title>
        <authorList>
            <person name="de Vries R.P."/>
            <person name="Riley R."/>
            <person name="Wiebenga A."/>
            <person name="Aguilar-Osorio G."/>
            <person name="Amillis S."/>
            <person name="Uchima C.A."/>
            <person name="Anderluh G."/>
            <person name="Asadollahi M."/>
            <person name="Askin M."/>
            <person name="Barry K."/>
            <person name="Battaglia E."/>
            <person name="Bayram O."/>
            <person name="Benocci T."/>
            <person name="Braus-Stromeyer S.A."/>
            <person name="Caldana C."/>
            <person name="Canovas D."/>
            <person name="Cerqueira G.C."/>
            <person name="Chen F."/>
            <person name="Chen W."/>
            <person name="Choi C."/>
            <person name="Clum A."/>
            <person name="Dos Santos R.A."/>
            <person name="Damasio A.R."/>
            <person name="Diallinas G."/>
            <person name="Emri T."/>
            <person name="Fekete E."/>
            <person name="Flipphi M."/>
            <person name="Freyberg S."/>
            <person name="Gallo A."/>
            <person name="Gournas C."/>
            <person name="Habgood R."/>
            <person name="Hainaut M."/>
            <person name="Harispe M.L."/>
            <person name="Henrissat B."/>
            <person name="Hilden K.S."/>
            <person name="Hope R."/>
            <person name="Hossain A."/>
            <person name="Karabika E."/>
            <person name="Karaffa L."/>
            <person name="Karanyi Z."/>
            <person name="Krasevec N."/>
            <person name="Kuo A."/>
            <person name="Kusch H."/>
            <person name="LaButti K."/>
            <person name="Lagendijk E.L."/>
            <person name="Lapidus A."/>
            <person name="Levasseur A."/>
            <person name="Lindquist E."/>
            <person name="Lipzen A."/>
            <person name="Logrieco A.F."/>
            <person name="MacCabe A."/>
            <person name="Maekelae M.R."/>
            <person name="Malavazi I."/>
            <person name="Melin P."/>
            <person name="Meyer V."/>
            <person name="Mielnichuk N."/>
            <person name="Miskei M."/>
            <person name="Molnar A.P."/>
            <person name="Mule G."/>
            <person name="Ngan C.Y."/>
            <person name="Orejas M."/>
            <person name="Orosz E."/>
            <person name="Ouedraogo J.P."/>
            <person name="Overkamp K.M."/>
            <person name="Park H.-S."/>
            <person name="Perrone G."/>
            <person name="Piumi F."/>
            <person name="Punt P.J."/>
            <person name="Ram A.F."/>
            <person name="Ramon A."/>
            <person name="Rauscher S."/>
            <person name="Record E."/>
            <person name="Riano-Pachon D.M."/>
            <person name="Robert V."/>
            <person name="Roehrig J."/>
            <person name="Ruller R."/>
            <person name="Salamov A."/>
            <person name="Salih N.S."/>
            <person name="Samson R.A."/>
            <person name="Sandor E."/>
            <person name="Sanguinetti M."/>
            <person name="Schuetze T."/>
            <person name="Sepcic K."/>
            <person name="Shelest E."/>
            <person name="Sherlock G."/>
            <person name="Sophianopoulou V."/>
            <person name="Squina F.M."/>
            <person name="Sun H."/>
            <person name="Susca A."/>
            <person name="Todd R.B."/>
            <person name="Tsang A."/>
            <person name="Unkles S.E."/>
            <person name="van de Wiele N."/>
            <person name="van Rossen-Uffink D."/>
            <person name="Oliveira J.V."/>
            <person name="Vesth T.C."/>
            <person name="Visser J."/>
            <person name="Yu J.-H."/>
            <person name="Zhou M."/>
            <person name="Andersen M.R."/>
            <person name="Archer D.B."/>
            <person name="Baker S.E."/>
            <person name="Benoit I."/>
            <person name="Brakhage A.A."/>
            <person name="Braus G.H."/>
            <person name="Fischer R."/>
            <person name="Frisvad J.C."/>
            <person name="Goldman G.H."/>
            <person name="Houbraken J."/>
            <person name="Oakley B."/>
            <person name="Pocsi I."/>
            <person name="Scazzocchio C."/>
            <person name="Seiboth B."/>
            <person name="vanKuyk P.A."/>
            <person name="Wortman J."/>
            <person name="Dyer P.S."/>
            <person name="Grigoriev I.V."/>
        </authorList>
    </citation>
    <scope>NUCLEOTIDE SEQUENCE [LARGE SCALE GENOMIC DNA]</scope>
    <source>
        <strain evidence="9">CBS 101740 / IMI 381727 / IBT 21946</strain>
    </source>
</reference>
<dbReference type="GO" id="GO:0004721">
    <property type="term" value="F:phosphoprotein phosphatase activity"/>
    <property type="evidence" value="ECO:0007669"/>
    <property type="project" value="UniProtKB-KW"/>
</dbReference>
<proteinExistence type="inferred from homology"/>
<dbReference type="OrthoDB" id="659at2759"/>
<evidence type="ECO:0000256" key="2">
    <source>
        <dbReference type="ARBA" id="ARBA00022679"/>
    </source>
</evidence>
<dbReference type="InterPro" id="IPR019257">
    <property type="entry name" value="MeTrfase_dom"/>
</dbReference>
<accession>A0A1L9U8Y7</accession>
<keyword evidence="4 6" id="KW-0378">Hydrolase</keyword>
<dbReference type="Pfam" id="PF00481">
    <property type="entry name" value="PP2C"/>
    <property type="match status" value="1"/>
</dbReference>
<dbReference type="GO" id="GO:0046872">
    <property type="term" value="F:metal ion binding"/>
    <property type="evidence" value="ECO:0007669"/>
    <property type="project" value="UniProtKB-KW"/>
</dbReference>
<dbReference type="GO" id="GO:0008168">
    <property type="term" value="F:methyltransferase activity"/>
    <property type="evidence" value="ECO:0007669"/>
    <property type="project" value="UniProtKB-KW"/>
</dbReference>
<dbReference type="SUPFAM" id="SSF81606">
    <property type="entry name" value="PP2C-like"/>
    <property type="match status" value="1"/>
</dbReference>
<dbReference type="InterPro" id="IPR029063">
    <property type="entry name" value="SAM-dependent_MTases_sf"/>
</dbReference>
<sequence>MADASDTPSTFTLQGFGASSVLGSKQTQEDKYTVVLPDEFSGQTDSLAFFAIYDGHGSDKVAEHASTNIRQSLMTSKELGQGNYESAIANAIEAEEKELLQGFWAGEEMFAVAGSTAALVVVNLTKGILVVANLGDSHVLLGEADGADNTSLKVERITICYKPEHAGEKHRIESAGGTLNTDSGVPRIGGLNMSRALGDLQYKMPLKDIGEQSLSSGQEKAFMEPTKKGDLISSYPSLKRYPLRSNRRYFLALITDGVTNAMDDETIMHQIARAKQDGLDNDKVAAMVTEKASEAPGSDNATCVTVFLDGNNILLLDSLCKMFESVVSPPQVRGGVPRVQAVPKPVVATNIIDIRSDKTETQLRQSLEESIHAACHGEAAMPELLLWDEKGLRYFEAVTYAPSYYLTNEEIGLLEKHKYQIAQHIPSGSMLVELGSGNLRKIKILLDALDEMGRDVDYFALDVSYQELHRTLSVVPPGTFRHVRCFGLLGTYDDGRDWMQLPEIRSRSKTILSLGSTLGSFQRPDAADFLASFVTPENNASLLIGLDGCKDADRVWAAYNDSEGINRRFIKHGLERANEILGPDTFDLGKWDVVGRWDAAQGSHNQYYIPSDDVSLAGETIPAGRSILVVQSHKYDADDRDALCRRAELAVGDAWASKNQYNLLYLEKP</sequence>
<keyword evidence="3" id="KW-0479">Metal-binding</keyword>
<dbReference type="SMART" id="SM00332">
    <property type="entry name" value="PP2Cc"/>
    <property type="match status" value="1"/>
</dbReference>
<evidence type="ECO:0000259" key="7">
    <source>
        <dbReference type="PROSITE" id="PS51746"/>
    </source>
</evidence>
<dbReference type="InterPro" id="IPR017805">
    <property type="entry name" value="SAM_MeTrfase_EasF-type_put"/>
</dbReference>
<dbReference type="AlphaFoldDB" id="A0A1L9U8Y7"/>
<dbReference type="InterPro" id="IPR051128">
    <property type="entry name" value="EgtD_Methyltrsf_superfamily"/>
</dbReference>
<dbReference type="PANTHER" id="PTHR43397:SF2">
    <property type="entry name" value="HISTIDINE-SPECIFIC METHYLTRANSFERASE SAM-DEPENDENT DOMAIN-CONTAINING PROTEIN"/>
    <property type="match status" value="1"/>
</dbReference>
<evidence type="ECO:0000256" key="5">
    <source>
        <dbReference type="ARBA" id="ARBA00022912"/>
    </source>
</evidence>
<dbReference type="NCBIfam" id="TIGR03439">
    <property type="entry name" value="methyl_EasF"/>
    <property type="match status" value="1"/>
</dbReference>
<dbReference type="EMBL" id="KV878691">
    <property type="protein sequence ID" value="OJJ68147.1"/>
    <property type="molecule type" value="Genomic_DNA"/>
</dbReference>
<dbReference type="InterPro" id="IPR001932">
    <property type="entry name" value="PPM-type_phosphatase-like_dom"/>
</dbReference>
<dbReference type="PROSITE" id="PS01032">
    <property type="entry name" value="PPM_1"/>
    <property type="match status" value="1"/>
</dbReference>
<keyword evidence="5 6" id="KW-0904">Protein phosphatase</keyword>
<dbReference type="PANTHER" id="PTHR43397">
    <property type="entry name" value="ERGOTHIONEINE BIOSYNTHESIS PROTEIN 1"/>
    <property type="match status" value="1"/>
</dbReference>
<dbReference type="PROSITE" id="PS51746">
    <property type="entry name" value="PPM_2"/>
    <property type="match status" value="1"/>
</dbReference>
<evidence type="ECO:0000313" key="9">
    <source>
        <dbReference type="Proteomes" id="UP000184499"/>
    </source>
</evidence>
<organism evidence="8 9">
    <name type="scientific">Aspergillus brasiliensis (strain CBS 101740 / IMI 381727 / IBT 21946)</name>
    <dbReference type="NCBI Taxonomy" id="767769"/>
    <lineage>
        <taxon>Eukaryota</taxon>
        <taxon>Fungi</taxon>
        <taxon>Dikarya</taxon>
        <taxon>Ascomycota</taxon>
        <taxon>Pezizomycotina</taxon>
        <taxon>Eurotiomycetes</taxon>
        <taxon>Eurotiomycetidae</taxon>
        <taxon>Eurotiales</taxon>
        <taxon>Aspergillaceae</taxon>
        <taxon>Aspergillus</taxon>
        <taxon>Aspergillus subgen. Circumdati</taxon>
    </lineage>
</organism>
<dbReference type="RefSeq" id="XP_067475396.1">
    <property type="nucleotide sequence ID" value="XM_067619454.1"/>
</dbReference>
<dbReference type="Gene3D" id="3.40.50.150">
    <property type="entry name" value="Vaccinia Virus protein VP39"/>
    <property type="match status" value="1"/>
</dbReference>
<dbReference type="Pfam" id="PF10017">
    <property type="entry name" value="Methyltransf_33"/>
    <property type="match status" value="1"/>
</dbReference>
<evidence type="ECO:0000313" key="8">
    <source>
        <dbReference type="EMBL" id="OJJ68147.1"/>
    </source>
</evidence>
<gene>
    <name evidence="8" type="ORF">ASPBRDRAFT_159897</name>
</gene>
<evidence type="ECO:0000256" key="4">
    <source>
        <dbReference type="ARBA" id="ARBA00022801"/>
    </source>
</evidence>
<dbReference type="STRING" id="767769.A0A1L9U8Y7"/>
<dbReference type="CDD" id="cd00143">
    <property type="entry name" value="PP2Cc"/>
    <property type="match status" value="1"/>
</dbReference>
<evidence type="ECO:0000256" key="6">
    <source>
        <dbReference type="RuleBase" id="RU003465"/>
    </source>
</evidence>
<dbReference type="VEuPathDB" id="FungiDB:ASPBRDRAFT_159897"/>
<evidence type="ECO:0000256" key="3">
    <source>
        <dbReference type="ARBA" id="ARBA00022723"/>
    </source>
</evidence>
<keyword evidence="9" id="KW-1185">Reference proteome</keyword>
<protein>
    <recommendedName>
        <fullName evidence="7">PPM-type phosphatase domain-containing protein</fullName>
    </recommendedName>
</protein>
<keyword evidence="2" id="KW-0808">Transferase</keyword>
<dbReference type="GO" id="GO:0032259">
    <property type="term" value="P:methylation"/>
    <property type="evidence" value="ECO:0007669"/>
    <property type="project" value="UniProtKB-KW"/>
</dbReference>